<dbReference type="AlphaFoldDB" id="A0A9W4D2A4"/>
<sequence>MNNHRAPNLNSAPSKYEELFKYTDENPLDEILAQVRERLKSSDDQLTIIDASIKQLRNYTRKLAENKDIMKVHIELHKLRRKIDKGRIPLEEFAHYIDLINEHASDREIWEHIIRIGQVLNFKEPPSRPDIVIPY</sequence>
<comment type="caution">
    <text evidence="1">The sequence shown here is derived from an EMBL/GenBank/DDBJ whole genome shotgun (WGS) entry which is preliminary data.</text>
</comment>
<name>A0A9W4D2A4_BLUGR</name>
<evidence type="ECO:0000313" key="2">
    <source>
        <dbReference type="Proteomes" id="UP000683417"/>
    </source>
</evidence>
<evidence type="ECO:0000313" key="1">
    <source>
        <dbReference type="EMBL" id="CAD6502816.1"/>
    </source>
</evidence>
<accession>A0A9W4D2A4</accession>
<dbReference type="Proteomes" id="UP000683417">
    <property type="component" value="Unassembled WGS sequence"/>
</dbReference>
<dbReference type="EMBL" id="CAJHIT010000006">
    <property type="protein sequence ID" value="CAD6502816.1"/>
    <property type="molecule type" value="Genomic_DNA"/>
</dbReference>
<organism evidence="1 2">
    <name type="scientific">Blumeria graminis f. sp. triticale</name>
    <dbReference type="NCBI Taxonomy" id="1689686"/>
    <lineage>
        <taxon>Eukaryota</taxon>
        <taxon>Fungi</taxon>
        <taxon>Dikarya</taxon>
        <taxon>Ascomycota</taxon>
        <taxon>Pezizomycotina</taxon>
        <taxon>Leotiomycetes</taxon>
        <taxon>Erysiphales</taxon>
        <taxon>Erysiphaceae</taxon>
        <taxon>Blumeria</taxon>
    </lineage>
</organism>
<proteinExistence type="predicted"/>
<gene>
    <name evidence="1" type="ORF">BGTH12_LOCUS4174</name>
</gene>
<protein>
    <submittedName>
        <fullName evidence="1">BgTH12-05405</fullName>
    </submittedName>
</protein>
<reference evidence="1" key="1">
    <citation type="submission" date="2020-10" db="EMBL/GenBank/DDBJ databases">
        <authorList>
            <person name="Muller C M."/>
        </authorList>
    </citation>
    <scope>NUCLEOTIDE SEQUENCE</scope>
    <source>
        <strain evidence="1">THUN-12</strain>
    </source>
</reference>